<evidence type="ECO:0000259" key="5">
    <source>
        <dbReference type="PROSITE" id="PS50949"/>
    </source>
</evidence>
<evidence type="ECO:0000256" key="2">
    <source>
        <dbReference type="ARBA" id="ARBA00023125"/>
    </source>
</evidence>
<dbReference type="InterPro" id="IPR036388">
    <property type="entry name" value="WH-like_DNA-bd_sf"/>
</dbReference>
<dbReference type="EMBL" id="JAYMRR010000018">
    <property type="protein sequence ID" value="MFB8752653.1"/>
    <property type="molecule type" value="Genomic_DNA"/>
</dbReference>
<keyword evidence="7" id="KW-1185">Reference proteome</keyword>
<feature type="region of interest" description="Disordered" evidence="4">
    <location>
        <begin position="136"/>
        <end position="173"/>
    </location>
</feature>
<feature type="domain" description="HTH gntR-type" evidence="5">
    <location>
        <begin position="174"/>
        <end position="241"/>
    </location>
</feature>
<dbReference type="PROSITE" id="PS50949">
    <property type="entry name" value="HTH_GNTR"/>
    <property type="match status" value="1"/>
</dbReference>
<feature type="compositionally biased region" description="Basic and acidic residues" evidence="4">
    <location>
        <begin position="147"/>
        <end position="159"/>
    </location>
</feature>
<dbReference type="CDD" id="cd07377">
    <property type="entry name" value="WHTH_GntR"/>
    <property type="match status" value="1"/>
</dbReference>
<dbReference type="PANTHER" id="PTHR43537">
    <property type="entry name" value="TRANSCRIPTIONAL REGULATOR, GNTR FAMILY"/>
    <property type="match status" value="1"/>
</dbReference>
<dbReference type="InterPro" id="IPR008920">
    <property type="entry name" value="TF_FadR/GntR_C"/>
</dbReference>
<dbReference type="Pfam" id="PF13551">
    <property type="entry name" value="HTH_29"/>
    <property type="match status" value="1"/>
</dbReference>
<comment type="caution">
    <text evidence="6">The sequence shown here is derived from an EMBL/GenBank/DDBJ whole genome shotgun (WGS) entry which is preliminary data.</text>
</comment>
<dbReference type="Pfam" id="PF07729">
    <property type="entry name" value="FCD"/>
    <property type="match status" value="1"/>
</dbReference>
<evidence type="ECO:0000313" key="7">
    <source>
        <dbReference type="Proteomes" id="UP001585018"/>
    </source>
</evidence>
<dbReference type="InterPro" id="IPR009057">
    <property type="entry name" value="Homeodomain-like_sf"/>
</dbReference>
<accession>A0ABV5DJE8</accession>
<dbReference type="InterPro" id="IPR000524">
    <property type="entry name" value="Tscrpt_reg_HTH_GntR"/>
</dbReference>
<dbReference type="SUPFAM" id="SSF46785">
    <property type="entry name" value="Winged helix' DNA-binding domain"/>
    <property type="match status" value="1"/>
</dbReference>
<name>A0ABV5DJE8_9ACTN</name>
<gene>
    <name evidence="6" type="ORF">VSS30_27930</name>
</gene>
<dbReference type="SUPFAM" id="SSF46689">
    <property type="entry name" value="Homeodomain-like"/>
    <property type="match status" value="1"/>
</dbReference>
<dbReference type="RefSeq" id="WP_376719776.1">
    <property type="nucleotide sequence ID" value="NZ_JAYMRR010000018.1"/>
</dbReference>
<keyword evidence="1" id="KW-0805">Transcription regulation</keyword>
<feature type="region of interest" description="Disordered" evidence="4">
    <location>
        <begin position="374"/>
        <end position="396"/>
    </location>
</feature>
<dbReference type="InterPro" id="IPR011711">
    <property type="entry name" value="GntR_C"/>
</dbReference>
<dbReference type="SMART" id="SM00345">
    <property type="entry name" value="HTH_GNTR"/>
    <property type="match status" value="1"/>
</dbReference>
<dbReference type="Gene3D" id="1.20.120.530">
    <property type="entry name" value="GntR ligand-binding domain-like"/>
    <property type="match status" value="1"/>
</dbReference>
<dbReference type="Proteomes" id="UP001585018">
    <property type="component" value="Unassembled WGS sequence"/>
</dbReference>
<proteinExistence type="predicted"/>
<keyword evidence="3" id="KW-0804">Transcription</keyword>
<dbReference type="PANTHER" id="PTHR43537:SF45">
    <property type="entry name" value="GNTR FAMILY REGULATORY PROTEIN"/>
    <property type="match status" value="1"/>
</dbReference>
<protein>
    <submittedName>
        <fullName evidence="6">GntR family transcriptional regulator</fullName>
    </submittedName>
</protein>
<evidence type="ECO:0000256" key="1">
    <source>
        <dbReference type="ARBA" id="ARBA00023015"/>
    </source>
</evidence>
<evidence type="ECO:0000313" key="6">
    <source>
        <dbReference type="EMBL" id="MFB8752653.1"/>
    </source>
</evidence>
<evidence type="ECO:0000256" key="3">
    <source>
        <dbReference type="ARBA" id="ARBA00023163"/>
    </source>
</evidence>
<dbReference type="Gene3D" id="1.10.10.10">
    <property type="entry name" value="Winged helix-like DNA-binding domain superfamily/Winged helix DNA-binding domain"/>
    <property type="match status" value="2"/>
</dbReference>
<keyword evidence="2" id="KW-0238">DNA-binding</keyword>
<organism evidence="6 7">
    <name type="scientific">Streptomyces parvulus</name>
    <dbReference type="NCBI Taxonomy" id="146923"/>
    <lineage>
        <taxon>Bacteria</taxon>
        <taxon>Bacillati</taxon>
        <taxon>Actinomycetota</taxon>
        <taxon>Actinomycetes</taxon>
        <taxon>Kitasatosporales</taxon>
        <taxon>Streptomycetaceae</taxon>
        <taxon>Streptomyces</taxon>
    </lineage>
</organism>
<dbReference type="InterPro" id="IPR036390">
    <property type="entry name" value="WH_DNA-bd_sf"/>
</dbReference>
<dbReference type="SUPFAM" id="SSF48008">
    <property type="entry name" value="GntR ligand-binding domain-like"/>
    <property type="match status" value="1"/>
</dbReference>
<evidence type="ECO:0000256" key="4">
    <source>
        <dbReference type="SAM" id="MobiDB-lite"/>
    </source>
</evidence>
<reference evidence="6 7" key="1">
    <citation type="submission" date="2024-01" db="EMBL/GenBank/DDBJ databases">
        <title>Genome mining of biosynthetic gene clusters to explore secondary metabolites of Streptomyces sp.</title>
        <authorList>
            <person name="Baig A."/>
            <person name="Ajitkumar Shintre N."/>
            <person name="Kumar H."/>
            <person name="Anbarasu A."/>
            <person name="Ramaiah S."/>
        </authorList>
    </citation>
    <scope>NUCLEOTIDE SEQUENCE [LARGE SCALE GENOMIC DNA]</scope>
    <source>
        <strain evidence="6 7">A03</strain>
    </source>
</reference>
<dbReference type="Pfam" id="PF00392">
    <property type="entry name" value="GntR"/>
    <property type="match status" value="1"/>
</dbReference>
<sequence length="396" mass="42907">MTDPGPPAFPQLGADERAALTDLARQQSAGLRLRGRIVLACAEGLTNAEVAQRLTVSPATVAKWRGRYLRRGVAGLHDAPRPGRPRSADRRQAEARIAAVVEQALAGAPVPSTRALSDTLGLSQSTIARIWREQQAALPDPPAPRPDGPRGDAGGKVRAAEGGPVPGTPRMPRQLLSDHVYTLLRDWIVGGRLAPGQRLVESEIARGFGTSQAPPREAIKRLAYEGLVISQPHRGTYVARVSERQAQDVRDIRVMFEEYAARRVAGRLDAEHARLLTEDVDRLRRAAAEDDIGAFRDADMSFHRHVCESADNAALIRLWRMIESSLWDLHVLGDPRYAGSWGAMAEHHAELLDVLCSGDPDVAGPMFADHAAGETARYLPDRSGPATDRSGPAPGR</sequence>
<dbReference type="SMART" id="SM00895">
    <property type="entry name" value="FCD"/>
    <property type="match status" value="1"/>
</dbReference>